<evidence type="ECO:0000256" key="3">
    <source>
        <dbReference type="SAM" id="MobiDB-lite"/>
    </source>
</evidence>
<protein>
    <submittedName>
        <fullName evidence="4">RNA-binding 12B-like</fullName>
    </submittedName>
</protein>
<evidence type="ECO:0000313" key="4">
    <source>
        <dbReference type="EMBL" id="CAB4015881.1"/>
    </source>
</evidence>
<organism evidence="4 5">
    <name type="scientific">Paramuricea clavata</name>
    <name type="common">Red gorgonian</name>
    <name type="synonym">Violescent sea-whip</name>
    <dbReference type="NCBI Taxonomy" id="317549"/>
    <lineage>
        <taxon>Eukaryota</taxon>
        <taxon>Metazoa</taxon>
        <taxon>Cnidaria</taxon>
        <taxon>Anthozoa</taxon>
        <taxon>Octocorallia</taxon>
        <taxon>Malacalcyonacea</taxon>
        <taxon>Plexauridae</taxon>
        <taxon>Paramuricea</taxon>
    </lineage>
</organism>
<dbReference type="InterPro" id="IPR035979">
    <property type="entry name" value="RBD_domain_sf"/>
</dbReference>
<gene>
    <name evidence="4" type="ORF">PACLA_8A077141</name>
</gene>
<dbReference type="EMBL" id="CACRXK020008881">
    <property type="protein sequence ID" value="CAB4015881.1"/>
    <property type="molecule type" value="Genomic_DNA"/>
</dbReference>
<dbReference type="Pfam" id="PF00076">
    <property type="entry name" value="RRM_1"/>
    <property type="match status" value="2"/>
</dbReference>
<dbReference type="InterPro" id="IPR012677">
    <property type="entry name" value="Nucleotide-bd_a/b_plait_sf"/>
</dbReference>
<dbReference type="AlphaFoldDB" id="A0A7D9IVN7"/>
<dbReference type="SMART" id="SM00360">
    <property type="entry name" value="RRM"/>
    <property type="match status" value="3"/>
</dbReference>
<dbReference type="Gene3D" id="3.30.70.330">
    <property type="match status" value="3"/>
</dbReference>
<name>A0A7D9IVN7_PARCT</name>
<feature type="compositionally biased region" description="Polar residues" evidence="3">
    <location>
        <begin position="151"/>
        <end position="166"/>
    </location>
</feature>
<keyword evidence="1" id="KW-0677">Repeat</keyword>
<feature type="compositionally biased region" description="Low complexity" evidence="3">
    <location>
        <begin position="131"/>
        <end position="149"/>
    </location>
</feature>
<dbReference type="GO" id="GO:0003723">
    <property type="term" value="F:RNA binding"/>
    <property type="evidence" value="ECO:0007669"/>
    <property type="project" value="UniProtKB-UniRule"/>
</dbReference>
<reference evidence="4" key="1">
    <citation type="submission" date="2020-04" db="EMBL/GenBank/DDBJ databases">
        <authorList>
            <person name="Alioto T."/>
            <person name="Alioto T."/>
            <person name="Gomez Garrido J."/>
        </authorList>
    </citation>
    <scope>NUCLEOTIDE SEQUENCE</scope>
    <source>
        <strain evidence="4">A484AB</strain>
    </source>
</reference>
<accession>A0A7D9IVN7</accession>
<dbReference type="SUPFAM" id="SSF54928">
    <property type="entry name" value="RNA-binding domain, RBD"/>
    <property type="match status" value="2"/>
</dbReference>
<keyword evidence="5" id="KW-1185">Reference proteome</keyword>
<dbReference type="Proteomes" id="UP001152795">
    <property type="component" value="Unassembled WGS sequence"/>
</dbReference>
<comment type="caution">
    <text evidence="4">The sequence shown here is derived from an EMBL/GenBank/DDBJ whole genome shotgun (WGS) entry which is preliminary data.</text>
</comment>
<dbReference type="PROSITE" id="PS50102">
    <property type="entry name" value="RRM"/>
    <property type="match status" value="2"/>
</dbReference>
<evidence type="ECO:0000256" key="1">
    <source>
        <dbReference type="ARBA" id="ARBA00022737"/>
    </source>
</evidence>
<evidence type="ECO:0000256" key="2">
    <source>
        <dbReference type="ARBA" id="ARBA00022884"/>
    </source>
</evidence>
<dbReference type="CDD" id="cd12254">
    <property type="entry name" value="RRM_hnRNPH_ESRPs_RBM12_like"/>
    <property type="match status" value="2"/>
</dbReference>
<keyword evidence="2" id="KW-0694">RNA-binding</keyword>
<dbReference type="PANTHER" id="PTHR13976">
    <property type="entry name" value="HETEROGENEOUS NUCLEAR RIBONUCLEOPROTEIN-RELATED"/>
    <property type="match status" value="1"/>
</dbReference>
<feature type="compositionally biased region" description="Basic and acidic residues" evidence="3">
    <location>
        <begin position="216"/>
        <end position="247"/>
    </location>
</feature>
<proteinExistence type="predicted"/>
<feature type="compositionally biased region" description="Basic and acidic residues" evidence="3">
    <location>
        <begin position="117"/>
        <end position="130"/>
    </location>
</feature>
<dbReference type="InterPro" id="IPR000504">
    <property type="entry name" value="RRM_dom"/>
</dbReference>
<dbReference type="InterPro" id="IPR050666">
    <property type="entry name" value="ESRP"/>
</dbReference>
<dbReference type="OrthoDB" id="2588702at2759"/>
<evidence type="ECO:0000313" key="5">
    <source>
        <dbReference type="Proteomes" id="UP001152795"/>
    </source>
</evidence>
<sequence>MPVIIKLKGMPWQTTSREIKAFFRESKLAEHDIHLAPNEDGKACGVGFACFYDDEDARRAMQRNGAYIGKRYVELFLSSQTEMEKALRDGVPITPKTPGGRFSRGGGVADKSGSSGRSRDRSRSPRDRSSSKFGKGSSGTSSSTFQRSRSPVRSNRGGSYSTSRTGANGRDSNVREGGFGKGRGRGRGENTRGSRGFRGRGRGAGRGSHSFSTVRSADDSSRDKGLRSKRDSSNERGSFRTSHRSESSGDASGEKGLFLKLTGMPFTAKDADILQFLKGVNIAAVYIIPNKEGKHAGKSSGSAFVECASQDDCVKALKRHGQFLGNRYINVTRCTLEEIVSTLNIDMSLLTGSFPGNMSGRSLGGQSTFGTGSFSSNISPGGPIGVDSTASIVAASANINLADIKDGCVVGIRNLPVSTTPDDILRLLKGFPAIPDSVRIHYSDANRCSGDAMITLVSNERAKIAIRQLSGKQMAGRKIEMFLL</sequence>
<feature type="region of interest" description="Disordered" evidence="3">
    <location>
        <begin position="87"/>
        <end position="253"/>
    </location>
</feature>